<keyword evidence="3" id="KW-1185">Reference proteome</keyword>
<organism evidence="2 3">
    <name type="scientific">Discostella pseudostelligera</name>
    <dbReference type="NCBI Taxonomy" id="259834"/>
    <lineage>
        <taxon>Eukaryota</taxon>
        <taxon>Sar</taxon>
        <taxon>Stramenopiles</taxon>
        <taxon>Ochrophyta</taxon>
        <taxon>Bacillariophyta</taxon>
        <taxon>Coscinodiscophyceae</taxon>
        <taxon>Thalassiosirophycidae</taxon>
        <taxon>Stephanodiscales</taxon>
        <taxon>Stephanodiscaceae</taxon>
        <taxon>Discostella</taxon>
    </lineage>
</organism>
<feature type="compositionally biased region" description="Basic and acidic residues" evidence="1">
    <location>
        <begin position="199"/>
        <end position="219"/>
    </location>
</feature>
<protein>
    <submittedName>
        <fullName evidence="2">Uncharacterized protein</fullName>
    </submittedName>
</protein>
<feature type="compositionally biased region" description="Basic residues" evidence="1">
    <location>
        <begin position="37"/>
        <end position="47"/>
    </location>
</feature>
<dbReference type="SUPFAM" id="SSF48371">
    <property type="entry name" value="ARM repeat"/>
    <property type="match status" value="1"/>
</dbReference>
<evidence type="ECO:0000313" key="3">
    <source>
        <dbReference type="Proteomes" id="UP001530293"/>
    </source>
</evidence>
<evidence type="ECO:0000313" key="2">
    <source>
        <dbReference type="EMBL" id="KAL3758182.1"/>
    </source>
</evidence>
<feature type="compositionally biased region" description="Acidic residues" evidence="1">
    <location>
        <begin position="87"/>
        <end position="100"/>
    </location>
</feature>
<sequence length="1062" mass="117698">MGLFKTKKRNNDARRPPSLPNMIFETTDDDNESSVPTHKKGGAKKKFSLYILKRTSTNNNKRQHQQQQQTISVDPTTVIQDVKQNDYEADDEKDYEEDLGDIPRSISTPSRDILDPLPPLPPTPKDDEEERLKQIWHPLQQYSDLDLDKDEEEDDTNDQDSLGSPCEFILKRQQLQRQRLEQLSRTITPSAKVDSAVADSRRGSDNNNEKINHDIDSHSNNDSANNANNISVFDAATDEQQATFTEHASMEHLPHYIAALSPSLSPDTSVELSARSLSCLFTLSEVNASSSSDTLKQQQQQRVDMVNGSIHDKNNNGSMNTTPTASSTSLIPALLSFLQRCPQNSSEQYLTLLVLNNLSIPMQNKRAIALQYDGVKILARMLCEDPGCHLLVIIIVNLTFGDLELNRELLTMGTSDVSTTTLSCHGSSDDWNRKEVQLVQSLGYVLLLTSLSTDQLVALGPIPLIAPDETPHPPSKLLLLLFSLMENKLNIRLKVGCRTNTAASTTEEEGLTTLLGSDDCAFPETARWCLAALKNLLRPSKLSPSNVIGDRISLADTLPTNDEEDGTLLKDLGFVTHNLDASAIAAHAILDAGILPFLLRLLTHNETYRDAVSCAENDISYNWQSNSAQDSALYILMHMSSVPQLRKELRKDYECVEVLTNILTYGKTVIGDRLLKSKDDEELDSLSQLRLQCLKARIALSYLVQTSENTACKYESPTTLADHETHALVELLSHSLHGRGKEGGYSAATFTLKGVLYAIRCILSEPKNRQVFAASTGNNGRRLNALLLKAVARYSISDGIIMEAVDAEAVEHALVSICSMSLYGLDDATIGFACPLGRSTFLPTGIEKSGRWDAKEIVTKVLMSYLRKDGMTAKSRYAANQILFRLDYLRFAGSVADLTYAGKKFPSISDFDFDSKLLSAINKMSGDDKLRTKGAIPTYYIFDRAVSRHERNGSGCRIFSNSLMAAEELACNPSKPKTTTPIDSIALANTITHYADEGDTFYGYIWKWEDDRGNLPVDIIFSEAEIIDARASPPPAVVANNTMERSEPYSPPRKVCVCMRMM</sequence>
<dbReference type="Proteomes" id="UP001530293">
    <property type="component" value="Unassembled WGS sequence"/>
</dbReference>
<comment type="caution">
    <text evidence="2">The sequence shown here is derived from an EMBL/GenBank/DDBJ whole genome shotgun (WGS) entry which is preliminary data.</text>
</comment>
<feature type="region of interest" description="Disordered" evidence="1">
    <location>
        <begin position="186"/>
        <end position="227"/>
    </location>
</feature>
<dbReference type="EMBL" id="JALLBG020000237">
    <property type="protein sequence ID" value="KAL3758182.1"/>
    <property type="molecule type" value="Genomic_DNA"/>
</dbReference>
<dbReference type="InterPro" id="IPR016024">
    <property type="entry name" value="ARM-type_fold"/>
</dbReference>
<dbReference type="Gene3D" id="1.25.10.10">
    <property type="entry name" value="Leucine-rich Repeat Variant"/>
    <property type="match status" value="1"/>
</dbReference>
<feature type="region of interest" description="Disordered" evidence="1">
    <location>
        <begin position="1"/>
        <end position="165"/>
    </location>
</feature>
<feature type="compositionally biased region" description="Acidic residues" evidence="1">
    <location>
        <begin position="145"/>
        <end position="158"/>
    </location>
</feature>
<evidence type="ECO:0000256" key="1">
    <source>
        <dbReference type="SAM" id="MobiDB-lite"/>
    </source>
</evidence>
<dbReference type="AlphaFoldDB" id="A0ABD3M7N3"/>
<proteinExistence type="predicted"/>
<gene>
    <name evidence="2" type="ORF">ACHAWU_004820</name>
</gene>
<name>A0ABD3M7N3_9STRA</name>
<reference evidence="2 3" key="1">
    <citation type="submission" date="2024-10" db="EMBL/GenBank/DDBJ databases">
        <title>Updated reference genomes for cyclostephanoid diatoms.</title>
        <authorList>
            <person name="Roberts W.R."/>
            <person name="Alverson A.J."/>
        </authorList>
    </citation>
    <scope>NUCLEOTIDE SEQUENCE [LARGE SCALE GENOMIC DNA]</scope>
    <source>
        <strain evidence="2 3">AJA232-27</strain>
    </source>
</reference>
<feature type="compositionally biased region" description="Polar residues" evidence="1">
    <location>
        <begin position="70"/>
        <end position="79"/>
    </location>
</feature>
<dbReference type="InterPro" id="IPR011989">
    <property type="entry name" value="ARM-like"/>
</dbReference>
<accession>A0ABD3M7N3</accession>